<dbReference type="AlphaFoldDB" id="A0A7C4M1D4"/>
<accession>A0A7C4M1D4</accession>
<name>A0A7C4M1D4_UNCC3</name>
<gene>
    <name evidence="1" type="ORF">ENT43_00540</name>
</gene>
<comment type="caution">
    <text evidence="1">The sequence shown here is derived from an EMBL/GenBank/DDBJ whole genome shotgun (WGS) entry which is preliminary data.</text>
</comment>
<sequence>MKKIKYFTILFVLLFLSTFVFGNIFTKADSVGFDTFDSSSGQMSGGSYILDSSLGQTVGFSASGGDYVLYSGFQQGFTAGTYISIAIDFPSGGEAILSDISGFFSGATGVGYADVTVTTDYDGYSLAIKSATSPALKCNPLSGCDEGDSFSNYTPSGGLGNPDYLWSISDSSSAFGFTPKGVDILSKYKYDTNTQSCGSGLSSFVGDYCWDGLSTTDTDIAFSSGSNHPDGAVTRIKLRSQVGSDKIQPSGSYEADITLTAVANL</sequence>
<organism evidence="1">
    <name type="scientific">candidate division CPR3 bacterium</name>
    <dbReference type="NCBI Taxonomy" id="2268181"/>
    <lineage>
        <taxon>Bacteria</taxon>
        <taxon>Bacteria division CPR3</taxon>
    </lineage>
</organism>
<dbReference type="EMBL" id="DSYQ01000002">
    <property type="protein sequence ID" value="HGT70731.1"/>
    <property type="molecule type" value="Genomic_DNA"/>
</dbReference>
<evidence type="ECO:0000313" key="1">
    <source>
        <dbReference type="EMBL" id="HGT70731.1"/>
    </source>
</evidence>
<proteinExistence type="predicted"/>
<protein>
    <submittedName>
        <fullName evidence="1">Uncharacterized protein</fullName>
    </submittedName>
</protein>
<reference evidence="1" key="1">
    <citation type="journal article" date="2020" name="mSystems">
        <title>Genome- and Community-Level Interaction Insights into Carbon Utilization and Element Cycling Functions of Hydrothermarchaeota in Hydrothermal Sediment.</title>
        <authorList>
            <person name="Zhou Z."/>
            <person name="Liu Y."/>
            <person name="Xu W."/>
            <person name="Pan J."/>
            <person name="Luo Z.H."/>
            <person name="Li M."/>
        </authorList>
    </citation>
    <scope>NUCLEOTIDE SEQUENCE [LARGE SCALE GENOMIC DNA]</scope>
    <source>
        <strain evidence="1">SpSt-579</strain>
    </source>
</reference>